<protein>
    <submittedName>
        <fullName evidence="2">Uncharacterized protein</fullName>
    </submittedName>
</protein>
<reference evidence="2" key="1">
    <citation type="submission" date="2020-05" db="EMBL/GenBank/DDBJ databases">
        <authorList>
            <person name="Chiriac C."/>
            <person name="Salcher M."/>
            <person name="Ghai R."/>
            <person name="Kavagutti S V."/>
        </authorList>
    </citation>
    <scope>NUCLEOTIDE SEQUENCE</scope>
</reference>
<proteinExistence type="predicted"/>
<organism evidence="2">
    <name type="scientific">uncultured Caudovirales phage</name>
    <dbReference type="NCBI Taxonomy" id="2100421"/>
    <lineage>
        <taxon>Viruses</taxon>
        <taxon>Duplodnaviria</taxon>
        <taxon>Heunggongvirae</taxon>
        <taxon>Uroviricota</taxon>
        <taxon>Caudoviricetes</taxon>
        <taxon>Peduoviridae</taxon>
        <taxon>Maltschvirus</taxon>
        <taxon>Maltschvirus maltsch</taxon>
    </lineage>
</organism>
<sequence length="66" mass="7421">MTSPNVYIPYPVPQSIEEVQADMNAIIYQPGVPQELQDQWKNVQNSPEVQADVDQEEANSDSMANE</sequence>
<gene>
    <name evidence="2" type="ORF">UFOVP192_55</name>
</gene>
<name>A0A6J7WKT8_9CAUD</name>
<evidence type="ECO:0000313" key="2">
    <source>
        <dbReference type="EMBL" id="CAB5212781.1"/>
    </source>
</evidence>
<dbReference type="EMBL" id="LR798232">
    <property type="protein sequence ID" value="CAB5212781.1"/>
    <property type="molecule type" value="Genomic_DNA"/>
</dbReference>
<evidence type="ECO:0000256" key="1">
    <source>
        <dbReference type="SAM" id="MobiDB-lite"/>
    </source>
</evidence>
<feature type="region of interest" description="Disordered" evidence="1">
    <location>
        <begin position="41"/>
        <end position="66"/>
    </location>
</feature>
<accession>A0A6J7WKT8</accession>